<name>A0A8H7QAS9_9FUNG</name>
<feature type="compositionally biased region" description="Polar residues" evidence="1">
    <location>
        <begin position="35"/>
        <end position="53"/>
    </location>
</feature>
<accession>A0A8H7QAS9</accession>
<keyword evidence="3" id="KW-1185">Reference proteome</keyword>
<feature type="compositionally biased region" description="Polar residues" evidence="1">
    <location>
        <begin position="1"/>
        <end position="10"/>
    </location>
</feature>
<sequence>MYRSLASSRNLVVKSPIPSRTPSPSAHPVLDPSRSLHSANFTHHSGAQLNQPFGSEGFVNSLDISSDIVTDAAEKVNKSVEHAEKAHCTYPQDDGRTRQDMHHPWQYGQIEPLTKEYEEVTFKMKKD</sequence>
<dbReference type="Proteomes" id="UP000612746">
    <property type="component" value="Unassembled WGS sequence"/>
</dbReference>
<dbReference type="EMBL" id="JAEPRA010000002">
    <property type="protein sequence ID" value="KAG2188665.1"/>
    <property type="molecule type" value="Genomic_DNA"/>
</dbReference>
<evidence type="ECO:0000256" key="1">
    <source>
        <dbReference type="SAM" id="MobiDB-lite"/>
    </source>
</evidence>
<organism evidence="2 3">
    <name type="scientific">Umbelopsis vinacea</name>
    <dbReference type="NCBI Taxonomy" id="44442"/>
    <lineage>
        <taxon>Eukaryota</taxon>
        <taxon>Fungi</taxon>
        <taxon>Fungi incertae sedis</taxon>
        <taxon>Mucoromycota</taxon>
        <taxon>Mucoromycotina</taxon>
        <taxon>Umbelopsidomycetes</taxon>
        <taxon>Umbelopsidales</taxon>
        <taxon>Umbelopsidaceae</taxon>
        <taxon>Umbelopsis</taxon>
    </lineage>
</organism>
<feature type="region of interest" description="Disordered" evidence="1">
    <location>
        <begin position="1"/>
        <end position="53"/>
    </location>
</feature>
<proteinExistence type="predicted"/>
<comment type="caution">
    <text evidence="2">The sequence shown here is derived from an EMBL/GenBank/DDBJ whole genome shotgun (WGS) entry which is preliminary data.</text>
</comment>
<protein>
    <submittedName>
        <fullName evidence="2">Uncharacterized protein</fullName>
    </submittedName>
</protein>
<reference evidence="2" key="1">
    <citation type="submission" date="2020-12" db="EMBL/GenBank/DDBJ databases">
        <title>Metabolic potential, ecology and presence of endohyphal bacteria is reflected in genomic diversity of Mucoromycotina.</title>
        <authorList>
            <person name="Muszewska A."/>
            <person name="Okrasinska A."/>
            <person name="Steczkiewicz K."/>
            <person name="Drgas O."/>
            <person name="Orlowska M."/>
            <person name="Perlinska-Lenart U."/>
            <person name="Aleksandrzak-Piekarczyk T."/>
            <person name="Szatraj K."/>
            <person name="Zielenkiewicz U."/>
            <person name="Pilsyk S."/>
            <person name="Malc E."/>
            <person name="Mieczkowski P."/>
            <person name="Kruszewska J.S."/>
            <person name="Biernat P."/>
            <person name="Pawlowska J."/>
        </authorList>
    </citation>
    <scope>NUCLEOTIDE SEQUENCE</scope>
    <source>
        <strain evidence="2">WA0000051536</strain>
    </source>
</reference>
<gene>
    <name evidence="2" type="ORF">INT44_001420</name>
</gene>
<evidence type="ECO:0000313" key="3">
    <source>
        <dbReference type="Proteomes" id="UP000612746"/>
    </source>
</evidence>
<evidence type="ECO:0000313" key="2">
    <source>
        <dbReference type="EMBL" id="KAG2188665.1"/>
    </source>
</evidence>
<dbReference type="AlphaFoldDB" id="A0A8H7QAS9"/>